<evidence type="ECO:0000313" key="1">
    <source>
        <dbReference type="EMBL" id="DAF86267.1"/>
    </source>
</evidence>
<dbReference type="EMBL" id="BK015941">
    <property type="protein sequence ID" value="DAF86267.1"/>
    <property type="molecule type" value="Genomic_DNA"/>
</dbReference>
<accession>A0A8S5TVN6</accession>
<proteinExistence type="predicted"/>
<organism evidence="1">
    <name type="scientific">Siphoviridae sp. ctx254</name>
    <dbReference type="NCBI Taxonomy" id="2825737"/>
    <lineage>
        <taxon>Viruses</taxon>
        <taxon>Duplodnaviria</taxon>
        <taxon>Heunggongvirae</taxon>
        <taxon>Uroviricota</taxon>
        <taxon>Caudoviricetes</taxon>
    </lineage>
</organism>
<reference evidence="1" key="1">
    <citation type="journal article" date="2021" name="Proc. Natl. Acad. Sci. U.S.A.">
        <title>A Catalog of Tens of Thousands of Viruses from Human Metagenomes Reveals Hidden Associations with Chronic Diseases.</title>
        <authorList>
            <person name="Tisza M.J."/>
            <person name="Buck C.B."/>
        </authorList>
    </citation>
    <scope>NUCLEOTIDE SEQUENCE</scope>
    <source>
        <strain evidence="1">Ctx254</strain>
    </source>
</reference>
<protein>
    <submittedName>
        <fullName evidence="1">Uncharacterized protein</fullName>
    </submittedName>
</protein>
<sequence>MDCFRPFASVLGCFDPREKYCPFYGEERVRPKRATPLSFWRRFLCWKTDSKQTW</sequence>
<name>A0A8S5TVN6_9CAUD</name>